<evidence type="ECO:0000256" key="1">
    <source>
        <dbReference type="SAM" id="Phobius"/>
    </source>
</evidence>
<evidence type="ECO:0000313" key="3">
    <source>
        <dbReference type="Proteomes" id="UP001589707"/>
    </source>
</evidence>
<name>A0ABV5X027_9MICO</name>
<organism evidence="2 3">
    <name type="scientific">Brevibacterium otitidis</name>
    <dbReference type="NCBI Taxonomy" id="53364"/>
    <lineage>
        <taxon>Bacteria</taxon>
        <taxon>Bacillati</taxon>
        <taxon>Actinomycetota</taxon>
        <taxon>Actinomycetes</taxon>
        <taxon>Micrococcales</taxon>
        <taxon>Brevibacteriaceae</taxon>
        <taxon>Brevibacterium</taxon>
    </lineage>
</organism>
<evidence type="ECO:0008006" key="4">
    <source>
        <dbReference type="Google" id="ProtNLM"/>
    </source>
</evidence>
<comment type="caution">
    <text evidence="2">The sequence shown here is derived from an EMBL/GenBank/DDBJ whole genome shotgun (WGS) entry which is preliminary data.</text>
</comment>
<sequence>MSIFIVALVRRPGVRLGTSLLGALAVVLFIGSMAACVGFRVSYPDGDGLWICPSSVTTAFIAESGGQPLPEGVAECRGDARRNVAIAAVSALLGIGVTVWAYLRSRRKPTAR</sequence>
<keyword evidence="1" id="KW-0812">Transmembrane</keyword>
<reference evidence="2 3" key="1">
    <citation type="submission" date="2024-09" db="EMBL/GenBank/DDBJ databases">
        <authorList>
            <person name="Sun Q."/>
            <person name="Mori K."/>
        </authorList>
    </citation>
    <scope>NUCLEOTIDE SEQUENCE [LARGE SCALE GENOMIC DNA]</scope>
    <source>
        <strain evidence="2 3">JCM 11683</strain>
    </source>
</reference>
<evidence type="ECO:0000313" key="2">
    <source>
        <dbReference type="EMBL" id="MFB9775503.1"/>
    </source>
</evidence>
<protein>
    <recommendedName>
        <fullName evidence="4">Lipoprotein</fullName>
    </recommendedName>
</protein>
<dbReference type="EMBL" id="JBHMAU010000028">
    <property type="protein sequence ID" value="MFB9775503.1"/>
    <property type="molecule type" value="Genomic_DNA"/>
</dbReference>
<feature type="transmembrane region" description="Helical" evidence="1">
    <location>
        <begin position="20"/>
        <end position="41"/>
    </location>
</feature>
<dbReference type="RefSeq" id="WP_376838693.1">
    <property type="nucleotide sequence ID" value="NZ_JBHMAU010000028.1"/>
</dbReference>
<dbReference type="Proteomes" id="UP001589707">
    <property type="component" value="Unassembled WGS sequence"/>
</dbReference>
<gene>
    <name evidence="2" type="ORF">ACFFN1_03615</name>
</gene>
<keyword evidence="1" id="KW-1133">Transmembrane helix</keyword>
<proteinExistence type="predicted"/>
<feature type="transmembrane region" description="Helical" evidence="1">
    <location>
        <begin position="84"/>
        <end position="103"/>
    </location>
</feature>
<accession>A0ABV5X027</accession>
<keyword evidence="1" id="KW-0472">Membrane</keyword>
<keyword evidence="3" id="KW-1185">Reference proteome</keyword>